<keyword evidence="3" id="KW-1185">Reference proteome</keyword>
<dbReference type="AlphaFoldDB" id="A0A8H7VAM5"/>
<gene>
    <name evidence="2" type="ORF">INT47_008829</name>
</gene>
<dbReference type="InterPro" id="IPR005162">
    <property type="entry name" value="Retrotrans_gag_dom"/>
</dbReference>
<sequence>MKKELQINQGDNKKYVRWNQIRNTLIRAYGKDINEAKSEASNKLFAISMKENETFEDYNMRFKHYQAESGVIEESTVVHLYKKGLANHLQEAINEKIVLCDDGKLDKLDNLMKIANKLSMLKKYQKKSIYQASKSTNSIPLKTKFFCENRKYFKTHNTKDCFVEKKELEK</sequence>
<dbReference type="Pfam" id="PF03732">
    <property type="entry name" value="Retrotrans_gag"/>
    <property type="match status" value="1"/>
</dbReference>
<protein>
    <recommendedName>
        <fullName evidence="1">Retrotransposon gag domain-containing protein</fullName>
    </recommendedName>
</protein>
<dbReference type="Proteomes" id="UP000603453">
    <property type="component" value="Unassembled WGS sequence"/>
</dbReference>
<accession>A0A8H7VAM5</accession>
<comment type="caution">
    <text evidence="2">The sequence shown here is derived from an EMBL/GenBank/DDBJ whole genome shotgun (WGS) entry which is preliminary data.</text>
</comment>
<evidence type="ECO:0000313" key="2">
    <source>
        <dbReference type="EMBL" id="KAG2211732.1"/>
    </source>
</evidence>
<proteinExistence type="predicted"/>
<reference evidence="2" key="1">
    <citation type="submission" date="2020-12" db="EMBL/GenBank/DDBJ databases">
        <title>Metabolic potential, ecology and presence of endohyphal bacteria is reflected in genomic diversity of Mucoromycotina.</title>
        <authorList>
            <person name="Muszewska A."/>
            <person name="Okrasinska A."/>
            <person name="Steczkiewicz K."/>
            <person name="Drgas O."/>
            <person name="Orlowska M."/>
            <person name="Perlinska-Lenart U."/>
            <person name="Aleksandrzak-Piekarczyk T."/>
            <person name="Szatraj K."/>
            <person name="Zielenkiewicz U."/>
            <person name="Pilsyk S."/>
            <person name="Malc E."/>
            <person name="Mieczkowski P."/>
            <person name="Kruszewska J.S."/>
            <person name="Biernat P."/>
            <person name="Pawlowska J."/>
        </authorList>
    </citation>
    <scope>NUCLEOTIDE SEQUENCE</scope>
    <source>
        <strain evidence="2">WA0000017839</strain>
    </source>
</reference>
<feature type="domain" description="Retrotransposon gag" evidence="1">
    <location>
        <begin position="11"/>
        <end position="86"/>
    </location>
</feature>
<evidence type="ECO:0000313" key="3">
    <source>
        <dbReference type="Proteomes" id="UP000603453"/>
    </source>
</evidence>
<dbReference type="EMBL" id="JAEPRD010000008">
    <property type="protein sequence ID" value="KAG2211732.1"/>
    <property type="molecule type" value="Genomic_DNA"/>
</dbReference>
<dbReference type="OrthoDB" id="2289375at2759"/>
<organism evidence="2 3">
    <name type="scientific">Mucor saturninus</name>
    <dbReference type="NCBI Taxonomy" id="64648"/>
    <lineage>
        <taxon>Eukaryota</taxon>
        <taxon>Fungi</taxon>
        <taxon>Fungi incertae sedis</taxon>
        <taxon>Mucoromycota</taxon>
        <taxon>Mucoromycotina</taxon>
        <taxon>Mucoromycetes</taxon>
        <taxon>Mucorales</taxon>
        <taxon>Mucorineae</taxon>
        <taxon>Mucoraceae</taxon>
        <taxon>Mucor</taxon>
    </lineage>
</organism>
<evidence type="ECO:0000259" key="1">
    <source>
        <dbReference type="Pfam" id="PF03732"/>
    </source>
</evidence>
<name>A0A8H7VAM5_9FUNG</name>